<dbReference type="GO" id="GO:0020037">
    <property type="term" value="F:heme binding"/>
    <property type="evidence" value="ECO:0007669"/>
    <property type="project" value="InterPro"/>
</dbReference>
<dbReference type="GO" id="GO:0006979">
    <property type="term" value="P:response to oxidative stress"/>
    <property type="evidence" value="ECO:0007669"/>
    <property type="project" value="InterPro"/>
</dbReference>
<dbReference type="SUPFAM" id="SSF48113">
    <property type="entry name" value="Heme-dependent peroxidases"/>
    <property type="match status" value="1"/>
</dbReference>
<keyword evidence="3" id="KW-0560">Oxidoreductase</keyword>
<name>A0A7T8JYH4_CALRO</name>
<gene>
    <name evidence="3" type="ORF">FKW44_013671</name>
</gene>
<comment type="similarity">
    <text evidence="1">Belongs to the peroxidase family.</text>
</comment>
<organism evidence="3 4">
    <name type="scientific">Caligus rogercresseyi</name>
    <name type="common">Sea louse</name>
    <dbReference type="NCBI Taxonomy" id="217165"/>
    <lineage>
        <taxon>Eukaryota</taxon>
        <taxon>Metazoa</taxon>
        <taxon>Ecdysozoa</taxon>
        <taxon>Arthropoda</taxon>
        <taxon>Crustacea</taxon>
        <taxon>Multicrustacea</taxon>
        <taxon>Hexanauplia</taxon>
        <taxon>Copepoda</taxon>
        <taxon>Siphonostomatoida</taxon>
        <taxon>Caligidae</taxon>
        <taxon>Caligus</taxon>
    </lineage>
</organism>
<protein>
    <submittedName>
        <fullName evidence="3">Ascorbate peroxidase</fullName>
    </submittedName>
</protein>
<dbReference type="Proteomes" id="UP000595437">
    <property type="component" value="Chromosome 9"/>
</dbReference>
<evidence type="ECO:0000313" key="3">
    <source>
        <dbReference type="EMBL" id="QQP39833.1"/>
    </source>
</evidence>
<sequence>MTPEINIRFKFGRRDCPSSPRHSEDTFIPSPFATSEVLMPWFKEQFGFKPNNVVAVMGLHTLGKVSPPINRAWEEDNRDGLGNFYFKKIADPNHCWVQEYVDPQLSGMENKMFFWRTGEFKGFALPIDMTLFKEIIVDSPETGESSCTYYDCGRASTAGMFLRYAKDNAA</sequence>
<evidence type="ECO:0000256" key="1">
    <source>
        <dbReference type="RuleBase" id="RU004241"/>
    </source>
</evidence>
<dbReference type="Pfam" id="PF00141">
    <property type="entry name" value="peroxidase"/>
    <property type="match status" value="1"/>
</dbReference>
<dbReference type="AlphaFoldDB" id="A0A7T8JYH4"/>
<dbReference type="GO" id="GO:0004601">
    <property type="term" value="F:peroxidase activity"/>
    <property type="evidence" value="ECO:0007669"/>
    <property type="project" value="UniProtKB-KW"/>
</dbReference>
<dbReference type="OrthoDB" id="9970727at2759"/>
<keyword evidence="3" id="KW-0575">Peroxidase</keyword>
<dbReference type="Gene3D" id="1.10.420.10">
    <property type="entry name" value="Peroxidase, domain 2"/>
    <property type="match status" value="1"/>
</dbReference>
<dbReference type="EMBL" id="CP045898">
    <property type="protein sequence ID" value="QQP39833.1"/>
    <property type="molecule type" value="Genomic_DNA"/>
</dbReference>
<evidence type="ECO:0000313" key="4">
    <source>
        <dbReference type="Proteomes" id="UP000595437"/>
    </source>
</evidence>
<keyword evidence="4" id="KW-1185">Reference proteome</keyword>
<dbReference type="Gene3D" id="1.10.520.10">
    <property type="match status" value="1"/>
</dbReference>
<evidence type="ECO:0000259" key="2">
    <source>
        <dbReference type="Pfam" id="PF00141"/>
    </source>
</evidence>
<dbReference type="InterPro" id="IPR002016">
    <property type="entry name" value="Haem_peroxidase"/>
</dbReference>
<feature type="domain" description="Plant heme peroxidase family profile" evidence="2">
    <location>
        <begin position="7"/>
        <end position="66"/>
    </location>
</feature>
<reference evidence="4" key="1">
    <citation type="submission" date="2021-01" db="EMBL/GenBank/DDBJ databases">
        <title>Caligus Genome Assembly.</title>
        <authorList>
            <person name="Gallardo-Escarate C."/>
        </authorList>
    </citation>
    <scope>NUCLEOTIDE SEQUENCE [LARGE SCALE GENOMIC DNA]</scope>
</reference>
<proteinExistence type="inferred from homology"/>
<dbReference type="InterPro" id="IPR010255">
    <property type="entry name" value="Haem_peroxidase_sf"/>
</dbReference>
<accession>A0A7T8JYH4</accession>